<evidence type="ECO:0000313" key="9">
    <source>
        <dbReference type="EMBL" id="KGN51597.1"/>
    </source>
</evidence>
<gene>
    <name evidence="9" type="ORF">Csa_5G583280</name>
</gene>
<dbReference type="InterPro" id="IPR044246">
    <property type="entry name" value="ZFP3-like"/>
</dbReference>
<dbReference type="SUPFAM" id="SSF57667">
    <property type="entry name" value="beta-beta-alpha zinc fingers"/>
    <property type="match status" value="1"/>
</dbReference>
<protein>
    <recommendedName>
        <fullName evidence="8">C2H2-type domain-containing protein</fullName>
    </recommendedName>
</protein>
<dbReference type="Gramene" id="KGN51597">
    <property type="protein sequence ID" value="KGN51597"/>
    <property type="gene ID" value="Csa_5G583280"/>
</dbReference>
<feature type="compositionally biased region" description="Polar residues" evidence="7">
    <location>
        <begin position="87"/>
        <end position="103"/>
    </location>
</feature>
<dbReference type="OMA" id="NHTQGRD"/>
<comment type="subcellular location">
    <subcellularLocation>
        <location evidence="1">Nucleus</location>
    </subcellularLocation>
</comment>
<dbReference type="InterPro" id="IPR036236">
    <property type="entry name" value="Znf_C2H2_sf"/>
</dbReference>
<keyword evidence="10" id="KW-1185">Reference proteome</keyword>
<evidence type="ECO:0000259" key="8">
    <source>
        <dbReference type="PROSITE" id="PS50157"/>
    </source>
</evidence>
<keyword evidence="2" id="KW-0479">Metal-binding</keyword>
<dbReference type="InterPro" id="IPR013087">
    <property type="entry name" value="Znf_C2H2_type"/>
</dbReference>
<dbReference type="EMBL" id="CM002926">
    <property type="protein sequence ID" value="KGN51597.1"/>
    <property type="molecule type" value="Genomic_DNA"/>
</dbReference>
<reference evidence="9 10" key="1">
    <citation type="journal article" date="2009" name="Nat. Genet.">
        <title>The genome of the cucumber, Cucumis sativus L.</title>
        <authorList>
            <person name="Huang S."/>
            <person name="Li R."/>
            <person name="Zhang Z."/>
            <person name="Li L."/>
            <person name="Gu X."/>
            <person name="Fan W."/>
            <person name="Lucas W.J."/>
            <person name="Wang X."/>
            <person name="Xie B."/>
            <person name="Ni P."/>
            <person name="Ren Y."/>
            <person name="Zhu H."/>
            <person name="Li J."/>
            <person name="Lin K."/>
            <person name="Jin W."/>
            <person name="Fei Z."/>
            <person name="Li G."/>
            <person name="Staub J."/>
            <person name="Kilian A."/>
            <person name="van der Vossen E.A."/>
            <person name="Wu Y."/>
            <person name="Guo J."/>
            <person name="He J."/>
            <person name="Jia Z."/>
            <person name="Ren Y."/>
            <person name="Tian G."/>
            <person name="Lu Y."/>
            <person name="Ruan J."/>
            <person name="Qian W."/>
            <person name="Wang M."/>
            <person name="Huang Q."/>
            <person name="Li B."/>
            <person name="Xuan Z."/>
            <person name="Cao J."/>
            <person name="Asan"/>
            <person name="Wu Z."/>
            <person name="Zhang J."/>
            <person name="Cai Q."/>
            <person name="Bai Y."/>
            <person name="Zhao B."/>
            <person name="Han Y."/>
            <person name="Li Y."/>
            <person name="Li X."/>
            <person name="Wang S."/>
            <person name="Shi Q."/>
            <person name="Liu S."/>
            <person name="Cho W.K."/>
            <person name="Kim J.Y."/>
            <person name="Xu Y."/>
            <person name="Heller-Uszynska K."/>
            <person name="Miao H."/>
            <person name="Cheng Z."/>
            <person name="Zhang S."/>
            <person name="Wu J."/>
            <person name="Yang Y."/>
            <person name="Kang H."/>
            <person name="Li M."/>
            <person name="Liang H."/>
            <person name="Ren X."/>
            <person name="Shi Z."/>
            <person name="Wen M."/>
            <person name="Jian M."/>
            <person name="Yang H."/>
            <person name="Zhang G."/>
            <person name="Yang Z."/>
            <person name="Chen R."/>
            <person name="Liu S."/>
            <person name="Li J."/>
            <person name="Ma L."/>
            <person name="Liu H."/>
            <person name="Zhou Y."/>
            <person name="Zhao J."/>
            <person name="Fang X."/>
            <person name="Li G."/>
            <person name="Fang L."/>
            <person name="Li Y."/>
            <person name="Liu D."/>
            <person name="Zheng H."/>
            <person name="Zhang Y."/>
            <person name="Qin N."/>
            <person name="Li Z."/>
            <person name="Yang G."/>
            <person name="Yang S."/>
            <person name="Bolund L."/>
            <person name="Kristiansen K."/>
            <person name="Zheng H."/>
            <person name="Li S."/>
            <person name="Zhang X."/>
            <person name="Yang H."/>
            <person name="Wang J."/>
            <person name="Sun R."/>
            <person name="Zhang B."/>
            <person name="Jiang S."/>
            <person name="Wang J."/>
            <person name="Du Y."/>
            <person name="Li S."/>
        </authorList>
    </citation>
    <scope>NUCLEOTIDE SEQUENCE [LARGE SCALE GENOMIC DNA]</scope>
    <source>
        <strain evidence="10">cv. 9930</strain>
    </source>
</reference>
<reference evidence="9 10" key="3">
    <citation type="journal article" date="2010" name="BMC Genomics">
        <title>Transcriptome sequencing and comparative analysis of cucumber flowers with different sex types.</title>
        <authorList>
            <person name="Guo S."/>
            <person name="Zheng Y."/>
            <person name="Joung J.G."/>
            <person name="Liu S."/>
            <person name="Zhang Z."/>
            <person name="Crasta O.R."/>
            <person name="Sobral B.W."/>
            <person name="Xu Y."/>
            <person name="Huang S."/>
            <person name="Fei Z."/>
        </authorList>
    </citation>
    <scope>NUCLEOTIDE SEQUENCE [LARGE SCALE GENOMIC DNA]</scope>
    <source>
        <strain evidence="10">cv. 9930</strain>
    </source>
</reference>
<dbReference type="AlphaFoldDB" id="A0A0A0KT61"/>
<organism evidence="9 10">
    <name type="scientific">Cucumis sativus</name>
    <name type="common">Cucumber</name>
    <dbReference type="NCBI Taxonomy" id="3659"/>
    <lineage>
        <taxon>Eukaryota</taxon>
        <taxon>Viridiplantae</taxon>
        <taxon>Streptophyta</taxon>
        <taxon>Embryophyta</taxon>
        <taxon>Tracheophyta</taxon>
        <taxon>Spermatophyta</taxon>
        <taxon>Magnoliopsida</taxon>
        <taxon>eudicotyledons</taxon>
        <taxon>Gunneridae</taxon>
        <taxon>Pentapetalae</taxon>
        <taxon>rosids</taxon>
        <taxon>fabids</taxon>
        <taxon>Cucurbitales</taxon>
        <taxon>Cucurbitaceae</taxon>
        <taxon>Benincaseae</taxon>
        <taxon>Cucumis</taxon>
    </lineage>
</organism>
<dbReference type="PROSITE" id="PS50157">
    <property type="entry name" value="ZINC_FINGER_C2H2_2"/>
    <property type="match status" value="1"/>
</dbReference>
<feature type="region of interest" description="Disordered" evidence="7">
    <location>
        <begin position="1"/>
        <end position="103"/>
    </location>
</feature>
<feature type="compositionally biased region" description="Low complexity" evidence="7">
    <location>
        <begin position="65"/>
        <end position="77"/>
    </location>
</feature>
<dbReference type="GO" id="GO:0009788">
    <property type="term" value="P:negative regulation of abscisic acid-activated signaling pathway"/>
    <property type="evidence" value="ECO:0007669"/>
    <property type="project" value="InterPro"/>
</dbReference>
<evidence type="ECO:0000256" key="1">
    <source>
        <dbReference type="ARBA" id="ARBA00004123"/>
    </source>
</evidence>
<evidence type="ECO:0000256" key="7">
    <source>
        <dbReference type="SAM" id="MobiDB-lite"/>
    </source>
</evidence>
<evidence type="ECO:0000313" key="10">
    <source>
        <dbReference type="Proteomes" id="UP000029981"/>
    </source>
</evidence>
<dbReference type="OrthoDB" id="1736050at2759"/>
<dbReference type="Proteomes" id="UP000029981">
    <property type="component" value="Chromosome 5"/>
</dbReference>
<reference evidence="9 10" key="4">
    <citation type="journal article" date="2011" name="BMC Genomics">
        <title>RNA-Seq improves annotation of protein-coding genes in the cucumber genome.</title>
        <authorList>
            <person name="Li Z."/>
            <person name="Zhang Z."/>
            <person name="Yan P."/>
            <person name="Huang S."/>
            <person name="Fei Z."/>
            <person name="Lin K."/>
        </authorList>
    </citation>
    <scope>NUCLEOTIDE SEQUENCE [LARGE SCALE GENOMIC DNA]</scope>
    <source>
        <strain evidence="10">cv. 9930</strain>
    </source>
</reference>
<evidence type="ECO:0000256" key="3">
    <source>
        <dbReference type="ARBA" id="ARBA00022771"/>
    </source>
</evidence>
<proteinExistence type="predicted"/>
<feature type="region of interest" description="Disordered" evidence="7">
    <location>
        <begin position="269"/>
        <end position="289"/>
    </location>
</feature>
<feature type="domain" description="C2H2-type" evidence="8">
    <location>
        <begin position="111"/>
        <end position="138"/>
    </location>
</feature>
<reference evidence="9 10" key="2">
    <citation type="journal article" date="2009" name="PLoS ONE">
        <title>An integrated genetic and cytogenetic map of the cucumber genome.</title>
        <authorList>
            <person name="Ren Y."/>
            <person name="Zhang Z."/>
            <person name="Liu J."/>
            <person name="Staub J.E."/>
            <person name="Han Y."/>
            <person name="Cheng Z."/>
            <person name="Li X."/>
            <person name="Lu J."/>
            <person name="Miao H."/>
            <person name="Kang H."/>
            <person name="Xie B."/>
            <person name="Gu X."/>
            <person name="Wang X."/>
            <person name="Du Y."/>
            <person name="Jin W."/>
            <person name="Huang S."/>
        </authorList>
    </citation>
    <scope>NUCLEOTIDE SEQUENCE [LARGE SCALE GENOMIC DNA]</scope>
    <source>
        <strain evidence="10">cv. 9930</strain>
    </source>
</reference>
<dbReference type="PROSITE" id="PS00028">
    <property type="entry name" value="ZINC_FINGER_C2H2_1"/>
    <property type="match status" value="1"/>
</dbReference>
<dbReference type="Pfam" id="PF13912">
    <property type="entry name" value="zf-C2H2_6"/>
    <property type="match status" value="1"/>
</dbReference>
<name>A0A0A0KT61_CUCSA</name>
<keyword evidence="3 6" id="KW-0863">Zinc-finger</keyword>
<accession>A0A0A0KT61</accession>
<dbReference type="GO" id="GO:0008270">
    <property type="term" value="F:zinc ion binding"/>
    <property type="evidence" value="ECO:0007669"/>
    <property type="project" value="UniProtKB-KW"/>
</dbReference>
<evidence type="ECO:0000256" key="5">
    <source>
        <dbReference type="ARBA" id="ARBA00023242"/>
    </source>
</evidence>
<sequence>MAETGKNKQTSPSEASSISATSDGGGSDRPLSTMKMEMVVAEEISSEDRQSQESNSRLLLDLKLSNNENSGNNGAAETVTPVPAMTAGNNSSSSQGYTTNELSSNSKGRVFSCNFCKREFSTSQALGGHQNAHKQERAMAKRRQGMELGSGANVVAGPSYLASYYSPYSSLSPHPLYGSSLGKSLGIRVDSMIHKPSSYRWLGSPTLQFHAGVDGGWASRPVMVNSSSSNNNNNNNNSKLLAFERLKMEGIQAHNGGFRLSTAINANESTRRFEEDGTTSIPSLNRSEPPVLKMDHHVETESHELDLTLRL</sequence>
<dbReference type="PANTHER" id="PTHR47287:SF9">
    <property type="entry name" value="ZINC FINGER PROTEIN 4-LIKE"/>
    <property type="match status" value="1"/>
</dbReference>
<feature type="compositionally biased region" description="Low complexity" evidence="7">
    <location>
        <begin position="10"/>
        <end position="22"/>
    </location>
</feature>
<dbReference type="STRING" id="3659.A0A0A0KT61"/>
<evidence type="ECO:0000256" key="6">
    <source>
        <dbReference type="PROSITE-ProRule" id="PRU00042"/>
    </source>
</evidence>
<dbReference type="GO" id="GO:0005634">
    <property type="term" value="C:nucleus"/>
    <property type="evidence" value="ECO:0007669"/>
    <property type="project" value="UniProtKB-SubCell"/>
</dbReference>
<dbReference type="PANTHER" id="PTHR47287">
    <property type="entry name" value="C2H2 AND C2HC ZINC FINGERS SUPERFAMILY PROTEIN"/>
    <property type="match status" value="1"/>
</dbReference>
<dbReference type="KEGG" id="csv:105435698"/>
<keyword evidence="5" id="KW-0539">Nucleus</keyword>
<evidence type="ECO:0000256" key="2">
    <source>
        <dbReference type="ARBA" id="ARBA00022723"/>
    </source>
</evidence>
<evidence type="ECO:0000256" key="4">
    <source>
        <dbReference type="ARBA" id="ARBA00022833"/>
    </source>
</evidence>
<dbReference type="Gene3D" id="3.30.160.60">
    <property type="entry name" value="Classic Zinc Finger"/>
    <property type="match status" value="1"/>
</dbReference>
<keyword evidence="4" id="KW-0862">Zinc</keyword>